<feature type="domain" description="Methyltransferase" evidence="9">
    <location>
        <begin position="278"/>
        <end position="375"/>
    </location>
</feature>
<evidence type="ECO:0000259" key="9">
    <source>
        <dbReference type="Pfam" id="PF13649"/>
    </source>
</evidence>
<dbReference type="InterPro" id="IPR041698">
    <property type="entry name" value="Methyltransf_25"/>
</dbReference>
<feature type="region of interest" description="Disordered" evidence="8">
    <location>
        <begin position="140"/>
        <end position="159"/>
    </location>
</feature>
<proteinExistence type="predicted"/>
<dbReference type="PANTHER" id="PTHR11006">
    <property type="entry name" value="PROTEIN ARGININE N-METHYLTRANSFERASE"/>
    <property type="match status" value="1"/>
</dbReference>
<evidence type="ECO:0000259" key="10">
    <source>
        <dbReference type="Pfam" id="PF22528"/>
    </source>
</evidence>
<dbReference type="SUPFAM" id="SSF53335">
    <property type="entry name" value="S-adenosyl-L-methionine-dependent methyltransferases"/>
    <property type="match status" value="1"/>
</dbReference>
<dbReference type="InterPro" id="IPR029063">
    <property type="entry name" value="SAM-dependent_MTases_sf"/>
</dbReference>
<keyword evidence="2 7" id="KW-0489">Methyltransferase</keyword>
<dbReference type="EMBL" id="WVTB01000122">
    <property type="protein sequence ID" value="KAF3796938.1"/>
    <property type="molecule type" value="Genomic_DNA"/>
</dbReference>
<dbReference type="Gene3D" id="3.40.50.150">
    <property type="entry name" value="Vaccinia Virus protein VP39"/>
    <property type="match status" value="1"/>
</dbReference>
<dbReference type="InterPro" id="IPR055135">
    <property type="entry name" value="PRMT_dom"/>
</dbReference>
<dbReference type="GO" id="GO:0042054">
    <property type="term" value="F:histone methyltransferase activity"/>
    <property type="evidence" value="ECO:0007669"/>
    <property type="project" value="TreeGrafter"/>
</dbReference>
<evidence type="ECO:0000256" key="5">
    <source>
        <dbReference type="ARBA" id="ARBA00047384"/>
    </source>
</evidence>
<name>A0A8H8WN22_COLGL</name>
<reference evidence="11" key="2">
    <citation type="submission" date="2020-03" db="EMBL/GenBank/DDBJ databases">
        <authorList>
            <person name="Fu F.-F."/>
            <person name="Chen J."/>
        </authorList>
    </citation>
    <scope>NUCLEOTIDE SEQUENCE</scope>
    <source>
        <strain evidence="11">Lc1</strain>
    </source>
</reference>
<dbReference type="Pfam" id="PF13649">
    <property type="entry name" value="Methyltransf_25"/>
    <property type="match status" value="1"/>
</dbReference>
<dbReference type="GeneID" id="69022792"/>
<sequence>MANDKLDKKNLPESDISSDESDWEDAEPEEEETVNFISLLDDSVFPSLDSMLQHCREKHNFDFLEVRRRLGLDFLGTVRLVNFAASSQANIAAAVRQNTHDGARLPEIISVEHISDDRFFKPVIEDDALIMALTELDLGSDSQGVPREELQSKSSREAQLEGDLEKVKAQFASYRLAVEQTLDQRWGEDVPNRSRRDRSVDKEARKDESQYYWESYASNGKFVDIESLTEFHPARYAFNHFINTQIDIHETMLKDTIRTDAYRDFVYNNKHLFAGKTVLDIGCGTGILSMFCAKAGAAKVFAVDKSDIIDKARENVFHNGFTDQITCIRGRIEEIDLPVDQVDIIISEWMGYCLLYEAMLPSVLWARDRYLKPDGLLVPSVSTIWAAPVSDPEYVTDFITFWDDVYGFDMKSMKTGIYDEARIEVMPESCVCGSATQIAFQDLHSIKTEELDFEAPWKSTLSRDIPSLDGFLVWFDIFFTTSRKDTVPASLHVKLGESSATRPGEIAFTTGPFGPATHWKQGFLMSKSLEDNIEIKAGTDVSGRIVFKAPENNPRALTIGNTWTVSGQGEKKQLWKLR</sequence>
<dbReference type="PANTHER" id="PTHR11006:SF116">
    <property type="entry name" value="PROTEIN METHYLTRANSFERASE"/>
    <property type="match status" value="1"/>
</dbReference>
<dbReference type="GO" id="GO:0035242">
    <property type="term" value="F:protein-arginine omega-N asymmetric methyltransferase activity"/>
    <property type="evidence" value="ECO:0007669"/>
    <property type="project" value="UniProtKB-EC"/>
</dbReference>
<dbReference type="GO" id="GO:0005840">
    <property type="term" value="C:ribosome"/>
    <property type="evidence" value="ECO:0007669"/>
    <property type="project" value="UniProtKB-KW"/>
</dbReference>
<keyword evidence="3 7" id="KW-0808">Transferase</keyword>
<accession>A0A8H8WN22</accession>
<feature type="region of interest" description="Disordered" evidence="8">
    <location>
        <begin position="1"/>
        <end position="29"/>
    </location>
</feature>
<evidence type="ECO:0000313" key="12">
    <source>
        <dbReference type="Proteomes" id="UP000613401"/>
    </source>
</evidence>
<reference evidence="11" key="1">
    <citation type="journal article" date="2020" name="Phytopathology">
        <title>Genome sequence and comparative analysis of Colletotrichum gloeosporioides isolated from Liriodendron leaves.</title>
        <authorList>
            <person name="Fu F.F."/>
            <person name="Hao Z."/>
            <person name="Wang P."/>
            <person name="Lu Y."/>
            <person name="Xue L.J."/>
            <person name="Wei G."/>
            <person name="Tian Y."/>
            <person name="Baishi H."/>
            <person name="Xu H."/>
            <person name="Shi J."/>
            <person name="Cheng T."/>
            <person name="Wang G."/>
            <person name="Yi Y."/>
            <person name="Chen J."/>
        </authorList>
    </citation>
    <scope>NUCLEOTIDE SEQUENCE</scope>
    <source>
        <strain evidence="11">Lc1</strain>
    </source>
</reference>
<dbReference type="GO" id="GO:0005634">
    <property type="term" value="C:nucleus"/>
    <property type="evidence" value="ECO:0007669"/>
    <property type="project" value="TreeGrafter"/>
</dbReference>
<dbReference type="Gene3D" id="2.70.160.11">
    <property type="entry name" value="Hnrnp arginine n-methyltransferase1"/>
    <property type="match status" value="1"/>
</dbReference>
<feature type="compositionally biased region" description="Basic and acidic residues" evidence="8">
    <location>
        <begin position="1"/>
        <end position="12"/>
    </location>
</feature>
<keyword evidence="11" id="KW-0689">Ribosomal protein</keyword>
<dbReference type="InterPro" id="IPR036236">
    <property type="entry name" value="Znf_C2H2_sf"/>
</dbReference>
<evidence type="ECO:0000256" key="4">
    <source>
        <dbReference type="ARBA" id="ARBA00022691"/>
    </source>
</evidence>
<dbReference type="EC" id="2.1.1.319" evidence="1"/>
<keyword evidence="4 7" id="KW-0949">S-adenosyl-L-methionine</keyword>
<comment type="catalytic activity">
    <reaction evidence="5">
        <text>L-arginyl-[protein] + 2 S-adenosyl-L-methionine = N(omega),N(omega)-dimethyl-L-arginyl-[protein] + 2 S-adenosyl-L-homocysteine + 2 H(+)</text>
        <dbReference type="Rhea" id="RHEA:48096"/>
        <dbReference type="Rhea" id="RHEA-COMP:10532"/>
        <dbReference type="Rhea" id="RHEA-COMP:11991"/>
        <dbReference type="ChEBI" id="CHEBI:15378"/>
        <dbReference type="ChEBI" id="CHEBI:29965"/>
        <dbReference type="ChEBI" id="CHEBI:57856"/>
        <dbReference type="ChEBI" id="CHEBI:59789"/>
        <dbReference type="ChEBI" id="CHEBI:61897"/>
        <dbReference type="EC" id="2.1.1.319"/>
    </reaction>
    <physiologicalReaction direction="left-to-right" evidence="5">
        <dbReference type="Rhea" id="RHEA:48097"/>
    </physiologicalReaction>
</comment>
<organism evidence="11 12">
    <name type="scientific">Colletotrichum gloeosporioides</name>
    <name type="common">Anthracnose fungus</name>
    <name type="synonym">Glomerella cingulata</name>
    <dbReference type="NCBI Taxonomy" id="474922"/>
    <lineage>
        <taxon>Eukaryota</taxon>
        <taxon>Fungi</taxon>
        <taxon>Dikarya</taxon>
        <taxon>Ascomycota</taxon>
        <taxon>Pezizomycotina</taxon>
        <taxon>Sordariomycetes</taxon>
        <taxon>Hypocreomycetidae</taxon>
        <taxon>Glomerellales</taxon>
        <taxon>Glomerellaceae</taxon>
        <taxon>Colletotrichum</taxon>
        <taxon>Colletotrichum gloeosporioides species complex</taxon>
    </lineage>
</organism>
<evidence type="ECO:0000256" key="8">
    <source>
        <dbReference type="SAM" id="MobiDB-lite"/>
    </source>
</evidence>
<dbReference type="RefSeq" id="XP_045256102.1">
    <property type="nucleotide sequence ID" value="XM_045415465.1"/>
</dbReference>
<feature type="compositionally biased region" description="Basic and acidic residues" evidence="8">
    <location>
        <begin position="146"/>
        <end position="159"/>
    </location>
</feature>
<evidence type="ECO:0000313" key="11">
    <source>
        <dbReference type="EMBL" id="KAF3796938.1"/>
    </source>
</evidence>
<evidence type="ECO:0000256" key="1">
    <source>
        <dbReference type="ARBA" id="ARBA00011925"/>
    </source>
</evidence>
<evidence type="ECO:0000256" key="3">
    <source>
        <dbReference type="ARBA" id="ARBA00022679"/>
    </source>
</evidence>
<dbReference type="FunFam" id="3.40.50.150:FF:000003">
    <property type="entry name" value="Blast:Protein arginine N-methyltransferase 1"/>
    <property type="match status" value="1"/>
</dbReference>
<keyword evidence="12" id="KW-1185">Reference proteome</keyword>
<dbReference type="PROSITE" id="PS51678">
    <property type="entry name" value="SAM_MT_PRMT"/>
    <property type="match status" value="1"/>
</dbReference>
<keyword evidence="11" id="KW-0687">Ribonucleoprotein</keyword>
<feature type="compositionally biased region" description="Acidic residues" evidence="8">
    <location>
        <begin position="16"/>
        <end position="29"/>
    </location>
</feature>
<comment type="caution">
    <text evidence="11">The sequence shown here is derived from an EMBL/GenBank/DDBJ whole genome shotgun (WGS) entry which is preliminary data.</text>
</comment>
<gene>
    <name evidence="11" type="ORF">GCG54_00015690</name>
</gene>
<comment type="catalytic activity">
    <reaction evidence="6">
        <text>L-arginyl-[protein] + S-adenosyl-L-methionine = N(omega)-methyl-L-arginyl-[protein] + S-adenosyl-L-homocysteine + H(+)</text>
        <dbReference type="Rhea" id="RHEA:48100"/>
        <dbReference type="Rhea" id="RHEA-COMP:10532"/>
        <dbReference type="Rhea" id="RHEA-COMP:11990"/>
        <dbReference type="ChEBI" id="CHEBI:15378"/>
        <dbReference type="ChEBI" id="CHEBI:29965"/>
        <dbReference type="ChEBI" id="CHEBI:57856"/>
        <dbReference type="ChEBI" id="CHEBI:59789"/>
        <dbReference type="ChEBI" id="CHEBI:65280"/>
    </reaction>
    <physiologicalReaction direction="left-to-right" evidence="6">
        <dbReference type="Rhea" id="RHEA:48101"/>
    </physiologicalReaction>
</comment>
<evidence type="ECO:0000256" key="6">
    <source>
        <dbReference type="ARBA" id="ARBA00049303"/>
    </source>
</evidence>
<dbReference type="InterPro" id="IPR025799">
    <property type="entry name" value="Arg_MeTrfase"/>
</dbReference>
<dbReference type="Pfam" id="PF22528">
    <property type="entry name" value="PRMT_C"/>
    <property type="match status" value="1"/>
</dbReference>
<evidence type="ECO:0000256" key="7">
    <source>
        <dbReference type="PROSITE-ProRule" id="PRU01015"/>
    </source>
</evidence>
<dbReference type="SUPFAM" id="SSF57667">
    <property type="entry name" value="beta-beta-alpha zinc fingers"/>
    <property type="match status" value="1"/>
</dbReference>
<dbReference type="Proteomes" id="UP000613401">
    <property type="component" value="Unassembled WGS sequence"/>
</dbReference>
<dbReference type="GO" id="GO:0032259">
    <property type="term" value="P:methylation"/>
    <property type="evidence" value="ECO:0007669"/>
    <property type="project" value="UniProtKB-KW"/>
</dbReference>
<dbReference type="FunFam" id="2.70.160.11:FF:000016">
    <property type="entry name" value="Protein arginine methyltransferase RmtB"/>
    <property type="match status" value="1"/>
</dbReference>
<feature type="domain" description="Protein arginine N-methyltransferase" evidence="10">
    <location>
        <begin position="382"/>
        <end position="566"/>
    </location>
</feature>
<protein>
    <recommendedName>
        <fullName evidence="1">type I protein arginine methyltransferase</fullName>
        <ecNumber evidence="1">2.1.1.319</ecNumber>
    </recommendedName>
</protein>
<dbReference type="AlphaFoldDB" id="A0A8H8WN22"/>
<dbReference type="CDD" id="cd02440">
    <property type="entry name" value="AdoMet_MTases"/>
    <property type="match status" value="1"/>
</dbReference>
<evidence type="ECO:0000256" key="2">
    <source>
        <dbReference type="ARBA" id="ARBA00022603"/>
    </source>
</evidence>